<organism evidence="2 3">
    <name type="scientific">Bacillus cereus</name>
    <dbReference type="NCBI Taxonomy" id="1396"/>
    <lineage>
        <taxon>Bacteria</taxon>
        <taxon>Bacillati</taxon>
        <taxon>Bacillota</taxon>
        <taxon>Bacilli</taxon>
        <taxon>Bacillales</taxon>
        <taxon>Bacillaceae</taxon>
        <taxon>Bacillus</taxon>
        <taxon>Bacillus cereus group</taxon>
    </lineage>
</organism>
<accession>A0A9W7Q392</accession>
<dbReference type="Gene3D" id="2.170.15.10">
    <property type="entry name" value="Proaerolysin, chain A, domain 3"/>
    <property type="match status" value="1"/>
</dbReference>
<proteinExistence type="predicted"/>
<dbReference type="Pfam" id="PF03318">
    <property type="entry name" value="ETX_MTX2"/>
    <property type="match status" value="1"/>
</dbReference>
<dbReference type="EMBL" id="QSMZ01000018">
    <property type="protein sequence ID" value="KAA6460463.1"/>
    <property type="molecule type" value="Genomic_DNA"/>
</dbReference>
<dbReference type="AlphaFoldDB" id="A0A9W7Q392"/>
<feature type="chain" id="PRO_5040964157" evidence="1">
    <location>
        <begin position="26"/>
        <end position="323"/>
    </location>
</feature>
<protein>
    <submittedName>
        <fullName evidence="2">Uncharacterized protein</fullName>
    </submittedName>
</protein>
<comment type="caution">
    <text evidence="2">The sequence shown here is derived from an EMBL/GenBank/DDBJ whole genome shotgun (WGS) entry which is preliminary data.</text>
</comment>
<name>A0A9W7Q392_BACCE</name>
<dbReference type="SUPFAM" id="SSF56973">
    <property type="entry name" value="Aerolisin/ETX pore-forming domain"/>
    <property type="match status" value="1"/>
</dbReference>
<keyword evidence="1" id="KW-0732">Signal</keyword>
<evidence type="ECO:0000256" key="1">
    <source>
        <dbReference type="SAM" id="SignalP"/>
    </source>
</evidence>
<sequence>MDKEKKLVRKTLAIVAIAAIGTSFAVTSPSSAKAEQINTSKNVIPNNVKFTEQSKNSAYQNLDERLTTMLKSAASWYGPYGHHTIRATELTGSNIENSIIENSQLLTVGEDTFENTLGHEITYRTTGYEHEFQETTSTTNTSGWTFGYNYNASLSVMGATASHQFSVDYNMSTSNTIEKSQKRKFTVPSQEIPIPSGKKYKVEYRFEKLTISGSSRINADLFGDVTYMWNNQPLSPNLLYSALNKATNKQGFEQVIRDTSLTPEWNDKFGVRATGIGAFRTEFGTRLIARISDVTDTKNPVTVQTKTIPVKFETISENIKVIE</sequence>
<dbReference type="Proteomes" id="UP000323321">
    <property type="component" value="Unassembled WGS sequence"/>
</dbReference>
<gene>
    <name evidence="2" type="ORF">DX932_19830</name>
</gene>
<dbReference type="CDD" id="cd20223">
    <property type="entry name" value="PFM_epsilon-toxin-like"/>
    <property type="match status" value="1"/>
</dbReference>
<evidence type="ECO:0000313" key="2">
    <source>
        <dbReference type="EMBL" id="KAA6460463.1"/>
    </source>
</evidence>
<evidence type="ECO:0000313" key="3">
    <source>
        <dbReference type="Proteomes" id="UP000323321"/>
    </source>
</evidence>
<reference evidence="2 3" key="1">
    <citation type="submission" date="2018-08" db="EMBL/GenBank/DDBJ databases">
        <title>Bacillus phenotypic plasticity.</title>
        <authorList>
            <person name="Hurtado E."/>
        </authorList>
    </citation>
    <scope>NUCLEOTIDE SEQUENCE [LARGE SCALE GENOMIC DNA]</scope>
    <source>
        <strain evidence="2 3">111b</strain>
    </source>
</reference>
<feature type="signal peptide" evidence="1">
    <location>
        <begin position="1"/>
        <end position="25"/>
    </location>
</feature>
<dbReference type="RefSeq" id="WP_150158691.1">
    <property type="nucleotide sequence ID" value="NZ_WBOZ01000056.1"/>
</dbReference>
<dbReference type="InterPro" id="IPR004991">
    <property type="entry name" value="Aerolysin-like"/>
</dbReference>